<reference evidence="2 3" key="1">
    <citation type="submission" date="2016-12" db="EMBL/GenBank/DDBJ databases">
        <title>The genomes of Aspergillus section Nigri reveals drivers in fungal speciation.</title>
        <authorList>
            <consortium name="DOE Joint Genome Institute"/>
            <person name="Vesth T.C."/>
            <person name="Nybo J."/>
            <person name="Theobald S."/>
            <person name="Brandl J."/>
            <person name="Frisvad J.C."/>
            <person name="Nielsen K.F."/>
            <person name="Lyhne E.K."/>
            <person name="Kogle M.E."/>
            <person name="Kuo A."/>
            <person name="Riley R."/>
            <person name="Clum A."/>
            <person name="Nolan M."/>
            <person name="Lipzen A."/>
            <person name="Salamov A."/>
            <person name="Henrissat B."/>
            <person name="Wiebenga A."/>
            <person name="De Vries R.P."/>
            <person name="Grigoriev I.V."/>
            <person name="Mortensen U.H."/>
            <person name="Andersen M.R."/>
            <person name="Baker S.E."/>
        </authorList>
    </citation>
    <scope>NUCLEOTIDE SEQUENCE [LARGE SCALE GENOMIC DNA]</scope>
    <source>
        <strain evidence="2 3">JOP 1030-1</strain>
    </source>
</reference>
<gene>
    <name evidence="2" type="ORF">BP01DRAFT_217971</name>
</gene>
<evidence type="ECO:0000256" key="1">
    <source>
        <dbReference type="SAM" id="SignalP"/>
    </source>
</evidence>
<dbReference type="GeneID" id="37072350"/>
<dbReference type="AlphaFoldDB" id="A0A319ALS9"/>
<evidence type="ECO:0000313" key="2">
    <source>
        <dbReference type="EMBL" id="PYH47532.1"/>
    </source>
</evidence>
<name>A0A319ALS9_9EURO</name>
<keyword evidence="1" id="KW-0732">Signal</keyword>
<keyword evidence="3" id="KW-1185">Reference proteome</keyword>
<protein>
    <submittedName>
        <fullName evidence="2">Uncharacterized protein</fullName>
    </submittedName>
</protein>
<dbReference type="EMBL" id="KZ821224">
    <property type="protein sequence ID" value="PYH47532.1"/>
    <property type="molecule type" value="Genomic_DNA"/>
</dbReference>
<dbReference type="RefSeq" id="XP_025433514.1">
    <property type="nucleotide sequence ID" value="XM_025571122.1"/>
</dbReference>
<organism evidence="2 3">
    <name type="scientific">Aspergillus saccharolyticus JOP 1030-1</name>
    <dbReference type="NCBI Taxonomy" id="1450539"/>
    <lineage>
        <taxon>Eukaryota</taxon>
        <taxon>Fungi</taxon>
        <taxon>Dikarya</taxon>
        <taxon>Ascomycota</taxon>
        <taxon>Pezizomycotina</taxon>
        <taxon>Eurotiomycetes</taxon>
        <taxon>Eurotiomycetidae</taxon>
        <taxon>Eurotiales</taxon>
        <taxon>Aspergillaceae</taxon>
        <taxon>Aspergillus</taxon>
        <taxon>Aspergillus subgen. Circumdati</taxon>
    </lineage>
</organism>
<feature type="chain" id="PRO_5016307709" evidence="1">
    <location>
        <begin position="20"/>
        <end position="221"/>
    </location>
</feature>
<evidence type="ECO:0000313" key="3">
    <source>
        <dbReference type="Proteomes" id="UP000248349"/>
    </source>
</evidence>
<accession>A0A319ALS9</accession>
<proteinExistence type="predicted"/>
<feature type="signal peptide" evidence="1">
    <location>
        <begin position="1"/>
        <end position="19"/>
    </location>
</feature>
<dbReference type="Proteomes" id="UP000248349">
    <property type="component" value="Unassembled WGS sequence"/>
</dbReference>
<sequence>MHAVSIRLFWHFLARPVVCPPASRVSSCQHVPANAFPSRYHQHPPPSSTPPRDPHLLVALVPSCLSGGCPPLPSYSLSDSGLHSVSWLLVVSTDGDTGPTTTWHYVGAPSYHRPIPCVHCATVYGLRYTSDRSSTSYSKPQTSRKSETLRSCPVIIIDDGAHRVALAGFLPTFNSRVMDEWSRSSQGLSLTPEIRRPPWLGPMTTVDSTSWLQGPFHPALP</sequence>